<proteinExistence type="predicted"/>
<feature type="region of interest" description="Disordered" evidence="1">
    <location>
        <begin position="98"/>
        <end position="120"/>
    </location>
</feature>
<dbReference type="EMBL" id="VXIV02000393">
    <property type="protein sequence ID" value="KAF6038591.1"/>
    <property type="molecule type" value="Genomic_DNA"/>
</dbReference>
<comment type="caution">
    <text evidence="3">The sequence shown here is derived from an EMBL/GenBank/DDBJ whole genome shotgun (WGS) entry which is preliminary data.</text>
</comment>
<feature type="compositionally biased region" description="Basic and acidic residues" evidence="1">
    <location>
        <begin position="98"/>
        <end position="108"/>
    </location>
</feature>
<evidence type="ECO:0000256" key="2">
    <source>
        <dbReference type="SAM" id="Phobius"/>
    </source>
</evidence>
<feature type="compositionally biased region" description="Polar residues" evidence="1">
    <location>
        <begin position="109"/>
        <end position="119"/>
    </location>
</feature>
<keyword evidence="4" id="KW-1185">Reference proteome</keyword>
<reference evidence="3" key="1">
    <citation type="submission" date="2020-06" db="EMBL/GenBank/DDBJ databases">
        <title>Draft genome of Bugula neritina, a colonial animal packing powerful symbionts and potential medicines.</title>
        <authorList>
            <person name="Rayko M."/>
        </authorList>
    </citation>
    <scope>NUCLEOTIDE SEQUENCE [LARGE SCALE GENOMIC DNA]</scope>
    <source>
        <strain evidence="3">Kwan_BN1</strain>
    </source>
</reference>
<sequence length="175" mass="19675">MNMGQVKVGIAQSLRLSNCTITVATSYKEDHDKAGYRMEVDHIFANHTVASPETTPKDLYNSAYSFRLFIVITPIALISILMGLCCWRKYRLYKRYDRSPPNRGRGTDSRTGSVLTNQDAPPDYEAVCMATTHINQSETEVVHLDQSQDLSQLTIPIIQPPCYEEAIKVSLDSSK</sequence>
<name>A0A7J7KKN5_BUGNE</name>
<feature type="transmembrane region" description="Helical" evidence="2">
    <location>
        <begin position="66"/>
        <end position="87"/>
    </location>
</feature>
<keyword evidence="2" id="KW-0472">Membrane</keyword>
<dbReference type="Proteomes" id="UP000593567">
    <property type="component" value="Unassembled WGS sequence"/>
</dbReference>
<accession>A0A7J7KKN5</accession>
<protein>
    <submittedName>
        <fullName evidence="3">Uncharacterized protein</fullName>
    </submittedName>
</protein>
<evidence type="ECO:0000256" key="1">
    <source>
        <dbReference type="SAM" id="MobiDB-lite"/>
    </source>
</evidence>
<keyword evidence="2" id="KW-0812">Transmembrane</keyword>
<dbReference type="AlphaFoldDB" id="A0A7J7KKN5"/>
<gene>
    <name evidence="3" type="ORF">EB796_003091</name>
</gene>
<keyword evidence="2" id="KW-1133">Transmembrane helix</keyword>
<evidence type="ECO:0000313" key="4">
    <source>
        <dbReference type="Proteomes" id="UP000593567"/>
    </source>
</evidence>
<organism evidence="3 4">
    <name type="scientific">Bugula neritina</name>
    <name type="common">Brown bryozoan</name>
    <name type="synonym">Sertularia neritina</name>
    <dbReference type="NCBI Taxonomy" id="10212"/>
    <lineage>
        <taxon>Eukaryota</taxon>
        <taxon>Metazoa</taxon>
        <taxon>Spiralia</taxon>
        <taxon>Lophotrochozoa</taxon>
        <taxon>Bryozoa</taxon>
        <taxon>Gymnolaemata</taxon>
        <taxon>Cheilostomatida</taxon>
        <taxon>Flustrina</taxon>
        <taxon>Buguloidea</taxon>
        <taxon>Bugulidae</taxon>
        <taxon>Bugula</taxon>
    </lineage>
</organism>
<evidence type="ECO:0000313" key="3">
    <source>
        <dbReference type="EMBL" id="KAF6038591.1"/>
    </source>
</evidence>